<comment type="caution">
    <text evidence="2">The sequence shown here is derived from an EMBL/GenBank/DDBJ whole genome shotgun (WGS) entry which is preliminary data.</text>
</comment>
<dbReference type="InterPro" id="IPR032135">
    <property type="entry name" value="DUF4817"/>
</dbReference>
<dbReference type="InterPro" id="IPR036397">
    <property type="entry name" value="RNaseH_sf"/>
</dbReference>
<sequence length="369" mass="42612">MNVSVTMRQAGQSKKMAEARLSFEERKTILKWYLKFEKVAEVQRQWRREYATEPPTRLTIARIRDKFEMHGTVCDVHLGRSGRPRTATSPASSAMVLEQFTRSPQKSTKQCARETGVSRTSIRRILKTAKGKVFIPRLLHALNEDDPDRRVQYCEWFQNMVREDEEFMGKMVWSGEAQFKLNGTVNRHNCVFWAPENPHIHVEEEVNVPGLNVWCGLSLRGLIGPFFFEGTVTGQMYLDMLRTSILPAIRTLFGNDRFYFQQDGAPPHFHRDVRAYLDENLAGQWIGRRGVVEFPPRSPDLTPLDFYLWGTLKDVVYRRKPATLAELQQEIETACAAIQMDTLVNVAQAVVHRNQKCLDTDGNHFEHLL</sequence>
<dbReference type="OrthoDB" id="9986190at2759"/>
<dbReference type="EMBL" id="JACAGC010000026">
    <property type="protein sequence ID" value="KAF6276072.1"/>
    <property type="molecule type" value="Genomic_DNA"/>
</dbReference>
<dbReference type="GO" id="GO:0003676">
    <property type="term" value="F:nucleic acid binding"/>
    <property type="evidence" value="ECO:0007669"/>
    <property type="project" value="InterPro"/>
</dbReference>
<organism evidence="2 3">
    <name type="scientific">Rhinolophus ferrumequinum</name>
    <name type="common">Greater horseshoe bat</name>
    <dbReference type="NCBI Taxonomy" id="59479"/>
    <lineage>
        <taxon>Eukaryota</taxon>
        <taxon>Metazoa</taxon>
        <taxon>Chordata</taxon>
        <taxon>Craniata</taxon>
        <taxon>Vertebrata</taxon>
        <taxon>Euteleostomi</taxon>
        <taxon>Mammalia</taxon>
        <taxon>Eutheria</taxon>
        <taxon>Laurasiatheria</taxon>
        <taxon>Chiroptera</taxon>
        <taxon>Yinpterochiroptera</taxon>
        <taxon>Rhinolophoidea</taxon>
        <taxon>Rhinolophidae</taxon>
        <taxon>Rhinolophinae</taxon>
        <taxon>Rhinolophus</taxon>
    </lineage>
</organism>
<evidence type="ECO:0000313" key="2">
    <source>
        <dbReference type="EMBL" id="KAF6276072.1"/>
    </source>
</evidence>
<evidence type="ECO:0000313" key="3">
    <source>
        <dbReference type="Proteomes" id="UP000585614"/>
    </source>
</evidence>
<reference evidence="2 3" key="1">
    <citation type="journal article" date="2020" name="Nature">
        <title>Six reference-quality genomes reveal evolution of bat adaptations.</title>
        <authorList>
            <person name="Jebb D."/>
            <person name="Huang Z."/>
            <person name="Pippel M."/>
            <person name="Hughes G.M."/>
            <person name="Lavrichenko K."/>
            <person name="Devanna P."/>
            <person name="Winkler S."/>
            <person name="Jermiin L.S."/>
            <person name="Skirmuntt E.C."/>
            <person name="Katzourakis A."/>
            <person name="Burkitt-Gray L."/>
            <person name="Ray D.A."/>
            <person name="Sullivan K.A.M."/>
            <person name="Roscito J.G."/>
            <person name="Kirilenko B.M."/>
            <person name="Davalos L.M."/>
            <person name="Corthals A.P."/>
            <person name="Power M.L."/>
            <person name="Jones G."/>
            <person name="Ransome R.D."/>
            <person name="Dechmann D.K.N."/>
            <person name="Locatelli A.G."/>
            <person name="Puechmaille S.J."/>
            <person name="Fedrigo O."/>
            <person name="Jarvis E.D."/>
            <person name="Hiller M."/>
            <person name="Vernes S.C."/>
            <person name="Myers E.W."/>
            <person name="Teeling E.C."/>
        </authorList>
    </citation>
    <scope>NUCLEOTIDE SEQUENCE [LARGE SCALE GENOMIC DNA]</scope>
    <source>
        <strain evidence="2">MRhiFer1</strain>
        <tissue evidence="2">Lung</tissue>
    </source>
</reference>
<evidence type="ECO:0000259" key="1">
    <source>
        <dbReference type="Pfam" id="PF16087"/>
    </source>
</evidence>
<dbReference type="PANTHER" id="PTHR47326:SF1">
    <property type="entry name" value="HTH PSQ-TYPE DOMAIN-CONTAINING PROTEIN"/>
    <property type="match status" value="1"/>
</dbReference>
<gene>
    <name evidence="2" type="ORF">mRhiFer1_009428</name>
</gene>
<accession>A0A7J7RIW2</accession>
<feature type="domain" description="DUF4817" evidence="1">
    <location>
        <begin position="22"/>
        <end position="73"/>
    </location>
</feature>
<protein>
    <recommendedName>
        <fullName evidence="1">DUF4817 domain-containing protein</fullName>
    </recommendedName>
</protein>
<name>A0A7J7RIW2_RHIFE</name>
<dbReference type="Pfam" id="PF16087">
    <property type="entry name" value="DUF4817"/>
    <property type="match status" value="1"/>
</dbReference>
<dbReference type="Proteomes" id="UP000585614">
    <property type="component" value="Unassembled WGS sequence"/>
</dbReference>
<dbReference type="AlphaFoldDB" id="A0A7J7RIW2"/>
<dbReference type="PANTHER" id="PTHR47326">
    <property type="entry name" value="TRANSPOSABLE ELEMENT TC3 TRANSPOSASE-LIKE PROTEIN"/>
    <property type="match status" value="1"/>
</dbReference>
<dbReference type="Gene3D" id="3.30.420.10">
    <property type="entry name" value="Ribonuclease H-like superfamily/Ribonuclease H"/>
    <property type="match status" value="1"/>
</dbReference>
<proteinExistence type="predicted"/>